<dbReference type="InterPro" id="IPR049734">
    <property type="entry name" value="NudC-like_C"/>
</dbReference>
<name>A0A4R3JSH0_9FIRM</name>
<dbReference type="PROSITE" id="PS00893">
    <property type="entry name" value="NUDIX_BOX"/>
    <property type="match status" value="1"/>
</dbReference>
<evidence type="ECO:0000256" key="5">
    <source>
        <dbReference type="ARBA" id="ARBA00022723"/>
    </source>
</evidence>
<organism evidence="12 13">
    <name type="scientific">Faecalimonas umbilicata</name>
    <dbReference type="NCBI Taxonomy" id="1912855"/>
    <lineage>
        <taxon>Bacteria</taxon>
        <taxon>Bacillati</taxon>
        <taxon>Bacillota</taxon>
        <taxon>Clostridia</taxon>
        <taxon>Lachnospirales</taxon>
        <taxon>Lachnospiraceae</taxon>
        <taxon>Faecalimonas</taxon>
    </lineage>
</organism>
<comment type="catalytic activity">
    <reaction evidence="9">
        <text>a 5'-end NAD(+)-phospho-ribonucleoside in mRNA + H2O = a 5'-end phospho-adenosine-phospho-ribonucleoside in mRNA + beta-nicotinamide D-ribonucleotide + 2 H(+)</text>
        <dbReference type="Rhea" id="RHEA:60876"/>
        <dbReference type="Rhea" id="RHEA-COMP:15698"/>
        <dbReference type="Rhea" id="RHEA-COMP:15719"/>
        <dbReference type="ChEBI" id="CHEBI:14649"/>
        <dbReference type="ChEBI" id="CHEBI:15377"/>
        <dbReference type="ChEBI" id="CHEBI:15378"/>
        <dbReference type="ChEBI" id="CHEBI:144029"/>
        <dbReference type="ChEBI" id="CHEBI:144051"/>
    </reaction>
    <physiologicalReaction direction="left-to-right" evidence="9">
        <dbReference type="Rhea" id="RHEA:60877"/>
    </physiologicalReaction>
</comment>
<comment type="cofactor">
    <cofactor evidence="2">
        <name>Zn(2+)</name>
        <dbReference type="ChEBI" id="CHEBI:29105"/>
    </cofactor>
</comment>
<evidence type="ECO:0000313" key="11">
    <source>
        <dbReference type="EMBL" id="GBU04198.1"/>
    </source>
</evidence>
<comment type="caution">
    <text evidence="12">The sequence shown here is derived from an EMBL/GenBank/DDBJ whole genome shotgun (WGS) entry which is preliminary data.</text>
</comment>
<reference evidence="12 13" key="2">
    <citation type="submission" date="2019-03" db="EMBL/GenBank/DDBJ databases">
        <title>Genomic Encyclopedia of Type Strains, Phase IV (KMG-IV): sequencing the most valuable type-strain genomes for metagenomic binning, comparative biology and taxonomic classification.</title>
        <authorList>
            <person name="Goeker M."/>
        </authorList>
    </citation>
    <scope>NUCLEOTIDE SEQUENCE [LARGE SCALE GENOMIC DNA]</scope>
    <source>
        <strain evidence="12 13">DSM 103426</strain>
    </source>
</reference>
<dbReference type="EMBL" id="SLZV01000001">
    <property type="protein sequence ID" value="TCS70177.1"/>
    <property type="molecule type" value="Genomic_DNA"/>
</dbReference>
<evidence type="ECO:0000256" key="6">
    <source>
        <dbReference type="ARBA" id="ARBA00022801"/>
    </source>
</evidence>
<dbReference type="GO" id="GO:0005829">
    <property type="term" value="C:cytosol"/>
    <property type="evidence" value="ECO:0007669"/>
    <property type="project" value="TreeGrafter"/>
</dbReference>
<gene>
    <name evidence="12" type="ORF">EDD74_10125</name>
    <name evidence="11" type="ORF">FAEUMB_07390</name>
</gene>
<dbReference type="Proteomes" id="UP000702954">
    <property type="component" value="Unassembled WGS sequence"/>
</dbReference>
<dbReference type="InterPro" id="IPR050241">
    <property type="entry name" value="NAD-cap_RNA_hydrolase_NudC"/>
</dbReference>
<dbReference type="Pfam" id="PF09297">
    <property type="entry name" value="Zn_ribbon_NUD"/>
    <property type="match status" value="1"/>
</dbReference>
<keyword evidence="6" id="KW-0378">Hydrolase</keyword>
<dbReference type="PROSITE" id="PS51462">
    <property type="entry name" value="NUDIX"/>
    <property type="match status" value="1"/>
</dbReference>
<dbReference type="GO" id="GO:0046872">
    <property type="term" value="F:metal ion binding"/>
    <property type="evidence" value="ECO:0007669"/>
    <property type="project" value="UniProtKB-KW"/>
</dbReference>
<evidence type="ECO:0000256" key="8">
    <source>
        <dbReference type="ARBA" id="ARBA00023027"/>
    </source>
</evidence>
<dbReference type="InterPro" id="IPR015376">
    <property type="entry name" value="Znr_NADH_PPase"/>
</dbReference>
<reference evidence="11 14" key="1">
    <citation type="journal article" date="2018" name="Int. J. Syst. Evol. Microbiol.">
        <title>Draft Genome Sequence of Faecalimonas umbilicata JCM 30896T, an Acetate-Producing Bacterium Isolated from Human Feces.</title>
        <authorList>
            <person name="Sakamoto M."/>
            <person name="Ikeyama N."/>
            <person name="Yuki M."/>
            <person name="Ohkuma M."/>
        </authorList>
    </citation>
    <scope>NUCLEOTIDE SEQUENCE [LARGE SCALE GENOMIC DNA]</scope>
    <source>
        <strain evidence="11 14">EGH7</strain>
    </source>
</reference>
<dbReference type="InterPro" id="IPR000086">
    <property type="entry name" value="NUDIX_hydrolase_dom"/>
</dbReference>
<dbReference type="PANTHER" id="PTHR42904">
    <property type="entry name" value="NUDIX HYDROLASE, NUDC SUBFAMILY"/>
    <property type="match status" value="1"/>
</dbReference>
<dbReference type="InterPro" id="IPR020084">
    <property type="entry name" value="NUDIX_hydrolase_CS"/>
</dbReference>
<comment type="cofactor">
    <cofactor evidence="1">
        <name>Mg(2+)</name>
        <dbReference type="ChEBI" id="CHEBI:18420"/>
    </cofactor>
</comment>
<sequence length="278" mass="32554">MIQDIAPHRYRNEYNPKPPEKDSIMLCYDGHQVLLEKKGEEIRFPTFAELEKENDGIYENYTYLFEIDGKCFYLGEHIRYAQLSTFQMEHTEAFRQAKPLYLAFAGITGFQLYNWYRSRKFCGVCGRPMVHDKKERMMRCEYCGQMEFPKICPAVIIGVTDGNRLLMSKYAGRDYKKYALIAGFAEIGETIEETVQREVMEEVGLKVKNLRYYKSQPWSFSDTLLFGFFAELDGSAEITLDEEELALAEWFEREEIPVTEKHISLTNEMILAFKEGKV</sequence>
<evidence type="ECO:0000259" key="10">
    <source>
        <dbReference type="PROSITE" id="PS51462"/>
    </source>
</evidence>
<evidence type="ECO:0000313" key="13">
    <source>
        <dbReference type="Proteomes" id="UP000294613"/>
    </source>
</evidence>
<dbReference type="AlphaFoldDB" id="A0A4R3JSH0"/>
<evidence type="ECO:0000256" key="9">
    <source>
        <dbReference type="ARBA" id="ARBA00023679"/>
    </source>
</evidence>
<dbReference type="Proteomes" id="UP000294613">
    <property type="component" value="Unassembled WGS sequence"/>
</dbReference>
<dbReference type="NCBIfam" id="NF001299">
    <property type="entry name" value="PRK00241.1"/>
    <property type="match status" value="1"/>
</dbReference>
<dbReference type="Pfam" id="PF00293">
    <property type="entry name" value="NUDIX"/>
    <property type="match status" value="1"/>
</dbReference>
<dbReference type="EMBL" id="BHEO01000002">
    <property type="protein sequence ID" value="GBU04198.1"/>
    <property type="molecule type" value="Genomic_DNA"/>
</dbReference>
<dbReference type="InterPro" id="IPR015797">
    <property type="entry name" value="NUDIX_hydrolase-like_dom_sf"/>
</dbReference>
<dbReference type="GO" id="GO:0035529">
    <property type="term" value="F:NADH pyrophosphatase activity"/>
    <property type="evidence" value="ECO:0007669"/>
    <property type="project" value="TreeGrafter"/>
</dbReference>
<dbReference type="PANTHER" id="PTHR42904:SF6">
    <property type="entry name" value="NAD-CAPPED RNA HYDROLASE NUDT12"/>
    <property type="match status" value="1"/>
</dbReference>
<evidence type="ECO:0000256" key="2">
    <source>
        <dbReference type="ARBA" id="ARBA00001947"/>
    </source>
</evidence>
<evidence type="ECO:0000256" key="4">
    <source>
        <dbReference type="ARBA" id="ARBA00012381"/>
    </source>
</evidence>
<evidence type="ECO:0000256" key="7">
    <source>
        <dbReference type="ARBA" id="ARBA00022842"/>
    </source>
</evidence>
<dbReference type="Gene3D" id="3.90.79.10">
    <property type="entry name" value="Nucleoside Triphosphate Pyrophosphohydrolase"/>
    <property type="match status" value="1"/>
</dbReference>
<dbReference type="GO" id="GO:0019677">
    <property type="term" value="P:NAD+ catabolic process"/>
    <property type="evidence" value="ECO:0007669"/>
    <property type="project" value="TreeGrafter"/>
</dbReference>
<evidence type="ECO:0000313" key="14">
    <source>
        <dbReference type="Proteomes" id="UP000702954"/>
    </source>
</evidence>
<keyword evidence="7" id="KW-0460">Magnesium</keyword>
<dbReference type="SUPFAM" id="SSF55811">
    <property type="entry name" value="Nudix"/>
    <property type="match status" value="1"/>
</dbReference>
<keyword evidence="8" id="KW-0520">NAD</keyword>
<dbReference type="RefSeq" id="WP_008977350.1">
    <property type="nucleotide sequence ID" value="NZ_BHEO01000002.1"/>
</dbReference>
<dbReference type="EC" id="3.6.1.22" evidence="4"/>
<accession>A0A4R3JSH0</accession>
<protein>
    <recommendedName>
        <fullName evidence="4">NAD(+) diphosphatase</fullName>
        <ecNumber evidence="4">3.6.1.22</ecNumber>
    </recommendedName>
</protein>
<comment type="similarity">
    <text evidence="3">Belongs to the Nudix hydrolase family. NudC subfamily.</text>
</comment>
<evidence type="ECO:0000256" key="3">
    <source>
        <dbReference type="ARBA" id="ARBA00009595"/>
    </source>
</evidence>
<keyword evidence="14" id="KW-1185">Reference proteome</keyword>
<dbReference type="GO" id="GO:0006742">
    <property type="term" value="P:NADP+ catabolic process"/>
    <property type="evidence" value="ECO:0007669"/>
    <property type="project" value="TreeGrafter"/>
</dbReference>
<dbReference type="Gene3D" id="3.90.79.20">
    <property type="match status" value="1"/>
</dbReference>
<evidence type="ECO:0000256" key="1">
    <source>
        <dbReference type="ARBA" id="ARBA00001946"/>
    </source>
</evidence>
<feature type="domain" description="Nudix hydrolase" evidence="10">
    <location>
        <begin position="149"/>
        <end position="275"/>
    </location>
</feature>
<dbReference type="CDD" id="cd03429">
    <property type="entry name" value="NUDIX_NADH_pyrophosphatase_Nudt13"/>
    <property type="match status" value="1"/>
</dbReference>
<proteinExistence type="inferred from homology"/>
<keyword evidence="5" id="KW-0479">Metal-binding</keyword>
<evidence type="ECO:0000313" key="12">
    <source>
        <dbReference type="EMBL" id="TCS70177.1"/>
    </source>
</evidence>